<reference evidence="2 3" key="1">
    <citation type="submission" date="2020-04" db="EMBL/GenBank/DDBJ databases">
        <title>Genome Sequencing and Assembley of Pseudoalteromonas artica.</title>
        <authorList>
            <person name="Akerly B."/>
            <person name="Cook G."/>
        </authorList>
    </citation>
    <scope>NUCLEOTIDE SEQUENCE [LARGE SCALE GENOMIC DNA]</scope>
    <source>
        <strain evidence="2 3">NEC-BIFX-0059</strain>
    </source>
</reference>
<dbReference type="EMBL" id="JABBCX010000001">
    <property type="protein sequence ID" value="NMF47259.1"/>
    <property type="molecule type" value="Genomic_DNA"/>
</dbReference>
<evidence type="ECO:0000313" key="2">
    <source>
        <dbReference type="EMBL" id="NMF47259.1"/>
    </source>
</evidence>
<keyword evidence="1" id="KW-1133">Transmembrane helix</keyword>
<proteinExistence type="predicted"/>
<evidence type="ECO:0000256" key="1">
    <source>
        <dbReference type="SAM" id="Phobius"/>
    </source>
</evidence>
<dbReference type="GO" id="GO:0016740">
    <property type="term" value="F:transferase activity"/>
    <property type="evidence" value="ECO:0007669"/>
    <property type="project" value="UniProtKB-KW"/>
</dbReference>
<dbReference type="Proteomes" id="UP000519126">
    <property type="component" value="Unassembled WGS sequence"/>
</dbReference>
<gene>
    <name evidence="2" type="ORF">HHL01_03530</name>
</gene>
<feature type="transmembrane region" description="Helical" evidence="1">
    <location>
        <begin position="109"/>
        <end position="127"/>
    </location>
</feature>
<dbReference type="AlphaFoldDB" id="A0A7X9U462"/>
<accession>A0A7X9U462</accession>
<organism evidence="2 3">
    <name type="scientific">Pseudoalteromonas arctica</name>
    <dbReference type="NCBI Taxonomy" id="394751"/>
    <lineage>
        <taxon>Bacteria</taxon>
        <taxon>Pseudomonadati</taxon>
        <taxon>Pseudomonadota</taxon>
        <taxon>Gammaproteobacteria</taxon>
        <taxon>Alteromonadales</taxon>
        <taxon>Pseudoalteromonadaceae</taxon>
        <taxon>Pseudoalteromonas</taxon>
    </lineage>
</organism>
<keyword evidence="1" id="KW-0472">Membrane</keyword>
<name>A0A7X9U462_9GAMM</name>
<evidence type="ECO:0000313" key="3">
    <source>
        <dbReference type="Proteomes" id="UP000519126"/>
    </source>
</evidence>
<feature type="transmembrane region" description="Helical" evidence="1">
    <location>
        <begin position="80"/>
        <end position="103"/>
    </location>
</feature>
<sequence length="129" mass="14859">MTNLKKDPAIRGLLNRMPEDVQNSFTEEQLSHLKIAIGARQWGVHAIDCRGVVRLFKYRYYFVLLAGRNRRELSATEKKVSAIAQATVVTFVFFIVLLFIYLLKSALGINLFEGFSLGIWSYVKSFFYN</sequence>
<dbReference type="RefSeq" id="WP_170071073.1">
    <property type="nucleotide sequence ID" value="NZ_JABBCX010000001.1"/>
</dbReference>
<comment type="caution">
    <text evidence="2">The sequence shown here is derived from an EMBL/GenBank/DDBJ whole genome shotgun (WGS) entry which is preliminary data.</text>
</comment>
<protein>
    <submittedName>
        <fullName evidence="2">3-phosphoshikimate 1-carboxyvinyltransferase</fullName>
    </submittedName>
</protein>
<keyword evidence="1" id="KW-0812">Transmembrane</keyword>
<keyword evidence="2" id="KW-0808">Transferase</keyword>